<dbReference type="GO" id="GO:0016740">
    <property type="term" value="F:transferase activity"/>
    <property type="evidence" value="ECO:0007669"/>
    <property type="project" value="UniProtKB-KW"/>
</dbReference>
<evidence type="ECO:0000313" key="2">
    <source>
        <dbReference type="EMBL" id="BAS67382.1"/>
    </source>
</evidence>
<dbReference type="Pfam" id="PF18765">
    <property type="entry name" value="Polbeta"/>
    <property type="match status" value="1"/>
</dbReference>
<dbReference type="RefSeq" id="WP_066043239.1">
    <property type="nucleotide sequence ID" value="NZ_AP013042.1"/>
</dbReference>
<dbReference type="SUPFAM" id="SSF81301">
    <property type="entry name" value="Nucleotidyltransferase"/>
    <property type="match status" value="1"/>
</dbReference>
<organism evidence="2 3">
    <name type="scientific">endosymbiont of Bathymodiolus septemdierum str. Myojin knoll</name>
    <dbReference type="NCBI Taxonomy" id="1303921"/>
    <lineage>
        <taxon>Bacteria</taxon>
        <taxon>Pseudomonadati</taxon>
        <taxon>Pseudomonadota</taxon>
        <taxon>Gammaproteobacteria</taxon>
        <taxon>sulfur-oxidizing symbionts</taxon>
    </lineage>
</organism>
<dbReference type="EMBL" id="AP013042">
    <property type="protein sequence ID" value="BAS67382.1"/>
    <property type="molecule type" value="Genomic_DNA"/>
</dbReference>
<accession>A0A0P0UR15</accession>
<dbReference type="STRING" id="1303921.BSEPE_0368"/>
<dbReference type="Proteomes" id="UP000067399">
    <property type="component" value="Chromosome"/>
</dbReference>
<keyword evidence="3" id="KW-1185">Reference proteome</keyword>
<sequence length="99" mass="11656">MLLNNNDKQTILDILDNDIKNNVELWAFGSRVNNRAHSGSDLDLVIKTKDDKPLDFKEFVDFKESLRESNIPFLVDVMDWNRIPESFKDNIKQQYEVLK</sequence>
<reference evidence="2 3" key="1">
    <citation type="journal article" date="2000" name="Mar. Ecol. Prog. Ser.">
        <title>Phylogenetic characterization of endosymbionts in three hydrothermal vent mussels: influence on host distributions.</title>
        <authorList>
            <person name="Fujiwara Y."/>
            <person name="Takai K."/>
            <person name="Uematsu K."/>
            <person name="Tsuchida S."/>
            <person name="Hunt J.C."/>
            <person name="Hashimoto J."/>
        </authorList>
    </citation>
    <scope>NUCLEOTIDE SEQUENCE [LARGE SCALE GENOMIC DNA]</scope>
    <source>
        <strain evidence="2 3">Myojin Knoll</strain>
    </source>
</reference>
<dbReference type="AlphaFoldDB" id="A0A0P0UR15"/>
<dbReference type="CDD" id="cd05403">
    <property type="entry name" value="NT_KNTase_like"/>
    <property type="match status" value="1"/>
</dbReference>
<evidence type="ECO:0000313" key="3">
    <source>
        <dbReference type="Proteomes" id="UP000067399"/>
    </source>
</evidence>
<dbReference type="InterPro" id="IPR043519">
    <property type="entry name" value="NT_sf"/>
</dbReference>
<protein>
    <submittedName>
        <fullName evidence="2">Nucleotidyltransferase family protein</fullName>
    </submittedName>
</protein>
<evidence type="ECO:0000259" key="1">
    <source>
        <dbReference type="Pfam" id="PF18765"/>
    </source>
</evidence>
<proteinExistence type="predicted"/>
<gene>
    <name evidence="2" type="ORF">BSEPE_0368</name>
</gene>
<dbReference type="OrthoDB" id="9808659at2"/>
<dbReference type="InterPro" id="IPR041633">
    <property type="entry name" value="Polbeta"/>
</dbReference>
<dbReference type="Gene3D" id="3.30.460.10">
    <property type="entry name" value="Beta Polymerase, domain 2"/>
    <property type="match status" value="1"/>
</dbReference>
<name>A0A0P0UR15_9GAMM</name>
<dbReference type="KEGG" id="ebh:BSEPE_0368"/>
<keyword evidence="2" id="KW-0808">Transferase</keyword>
<reference evidence="2 3" key="2">
    <citation type="journal article" date="2016" name="ISME J.">
        <title>Heterogeneous composition of key metabolic gene clusters in a vent mussel symbiont population.</title>
        <authorList>
            <person name="Ikuta T."/>
            <person name="Takaki Y."/>
            <person name="Nagai Y."/>
            <person name="Shimamura S."/>
            <person name="Tsuda M."/>
            <person name="Kawagucci S."/>
            <person name="Aoki Y."/>
            <person name="Inoue K."/>
            <person name="Teruya M."/>
            <person name="Satou K."/>
            <person name="Teruya K."/>
            <person name="Shimoji M."/>
            <person name="Tamotsu H."/>
            <person name="Hirano T."/>
            <person name="Maruyama T."/>
            <person name="Yoshida T."/>
        </authorList>
    </citation>
    <scope>NUCLEOTIDE SEQUENCE [LARGE SCALE GENOMIC DNA]</scope>
    <source>
        <strain evidence="2 3">Myojin Knoll</strain>
    </source>
</reference>
<feature type="domain" description="Polymerase beta nucleotidyltransferase" evidence="1">
    <location>
        <begin position="10"/>
        <end position="98"/>
    </location>
</feature>